<evidence type="ECO:0000313" key="3">
    <source>
        <dbReference type="Proteomes" id="UP001174196"/>
    </source>
</evidence>
<keyword evidence="1" id="KW-0472">Membrane</keyword>
<dbReference type="RefSeq" id="WP_301240519.1">
    <property type="nucleotide sequence ID" value="NZ_JANRHH010000055.1"/>
</dbReference>
<keyword evidence="1" id="KW-1133">Transmembrane helix</keyword>
<feature type="transmembrane region" description="Helical" evidence="1">
    <location>
        <begin position="48"/>
        <end position="69"/>
    </location>
</feature>
<keyword evidence="1" id="KW-0812">Transmembrane</keyword>
<protein>
    <submittedName>
        <fullName evidence="2">Uncharacterized protein</fullName>
    </submittedName>
</protein>
<organism evidence="2 3">
    <name type="scientific">Polycladomyces subterraneus</name>
    <dbReference type="NCBI Taxonomy" id="1016997"/>
    <lineage>
        <taxon>Bacteria</taxon>
        <taxon>Bacillati</taxon>
        <taxon>Bacillota</taxon>
        <taxon>Bacilli</taxon>
        <taxon>Bacillales</taxon>
        <taxon>Thermoactinomycetaceae</taxon>
        <taxon>Polycladomyces</taxon>
    </lineage>
</organism>
<dbReference type="EMBL" id="JANRHH010000055">
    <property type="protein sequence ID" value="MDN4595402.1"/>
    <property type="molecule type" value="Genomic_DNA"/>
</dbReference>
<evidence type="ECO:0000256" key="1">
    <source>
        <dbReference type="SAM" id="Phobius"/>
    </source>
</evidence>
<sequence>MTRSIISYLKECKHWIAIYTVNTAVLLIWFAVARAWDRHPLQLFWNEILYGACLSGGCLLSFLAARFFSWYRKMEYLRRTVQQAETMDELSRYPFDDTLPSI</sequence>
<gene>
    <name evidence="2" type="ORF">NWF35_16180</name>
</gene>
<keyword evidence="3" id="KW-1185">Reference proteome</keyword>
<comment type="caution">
    <text evidence="2">The sequence shown here is derived from an EMBL/GenBank/DDBJ whole genome shotgun (WGS) entry which is preliminary data.</text>
</comment>
<dbReference type="Proteomes" id="UP001174196">
    <property type="component" value="Unassembled WGS sequence"/>
</dbReference>
<accession>A0ABT8IRK4</accession>
<proteinExistence type="predicted"/>
<name>A0ABT8IRK4_9BACL</name>
<evidence type="ECO:0000313" key="2">
    <source>
        <dbReference type="EMBL" id="MDN4595402.1"/>
    </source>
</evidence>
<feature type="transmembrane region" description="Helical" evidence="1">
    <location>
        <begin position="16"/>
        <end position="36"/>
    </location>
</feature>
<reference evidence="2" key="1">
    <citation type="submission" date="2022-08" db="EMBL/GenBank/DDBJ databases">
        <title>Polycladomyces zharkentsis sp. nov., a novel thermophilic CMC and starch-degrading bacterium isolated from a geothermal spring in Kazakhstan.</title>
        <authorList>
            <person name="Mashzhan A."/>
            <person name="Kistaubaeva A."/>
            <person name="Javier-Lopez R."/>
            <person name="Birkeland N.-K."/>
        </authorList>
    </citation>
    <scope>NUCLEOTIDE SEQUENCE</scope>
    <source>
        <strain evidence="2">KSR 13</strain>
    </source>
</reference>